<dbReference type="EMBL" id="BQNB010018901">
    <property type="protein sequence ID" value="GJT79465.1"/>
    <property type="molecule type" value="Genomic_DNA"/>
</dbReference>
<reference evidence="1" key="1">
    <citation type="journal article" date="2022" name="Int. J. Mol. Sci.">
        <title>Draft Genome of Tanacetum Coccineum: Genomic Comparison of Closely Related Tanacetum-Family Plants.</title>
        <authorList>
            <person name="Yamashiro T."/>
            <person name="Shiraishi A."/>
            <person name="Nakayama K."/>
            <person name="Satake H."/>
        </authorList>
    </citation>
    <scope>NUCLEOTIDE SEQUENCE</scope>
</reference>
<evidence type="ECO:0000313" key="1">
    <source>
        <dbReference type="EMBL" id="GJT79465.1"/>
    </source>
</evidence>
<evidence type="ECO:0000313" key="2">
    <source>
        <dbReference type="Proteomes" id="UP001151760"/>
    </source>
</evidence>
<proteinExistence type="predicted"/>
<protein>
    <submittedName>
        <fullName evidence="1">Uncharacterized protein</fullName>
    </submittedName>
</protein>
<gene>
    <name evidence="1" type="ORF">Tco_1053807</name>
</gene>
<keyword evidence="2" id="KW-1185">Reference proteome</keyword>
<comment type="caution">
    <text evidence="1">The sequence shown here is derived from an EMBL/GenBank/DDBJ whole genome shotgun (WGS) entry which is preliminary data.</text>
</comment>
<name>A0ABQ5GVM3_9ASTR</name>
<organism evidence="1 2">
    <name type="scientific">Tanacetum coccineum</name>
    <dbReference type="NCBI Taxonomy" id="301880"/>
    <lineage>
        <taxon>Eukaryota</taxon>
        <taxon>Viridiplantae</taxon>
        <taxon>Streptophyta</taxon>
        <taxon>Embryophyta</taxon>
        <taxon>Tracheophyta</taxon>
        <taxon>Spermatophyta</taxon>
        <taxon>Magnoliopsida</taxon>
        <taxon>eudicotyledons</taxon>
        <taxon>Gunneridae</taxon>
        <taxon>Pentapetalae</taxon>
        <taxon>asterids</taxon>
        <taxon>campanulids</taxon>
        <taxon>Asterales</taxon>
        <taxon>Asteraceae</taxon>
        <taxon>Asteroideae</taxon>
        <taxon>Anthemideae</taxon>
        <taxon>Anthemidinae</taxon>
        <taxon>Tanacetum</taxon>
    </lineage>
</organism>
<reference evidence="1" key="2">
    <citation type="submission" date="2022-01" db="EMBL/GenBank/DDBJ databases">
        <authorList>
            <person name="Yamashiro T."/>
            <person name="Shiraishi A."/>
            <person name="Satake H."/>
            <person name="Nakayama K."/>
        </authorList>
    </citation>
    <scope>NUCLEOTIDE SEQUENCE</scope>
</reference>
<sequence length="123" mass="13316">MAEIGCSRARIGPSKSSQSLSIAQMGRLSLIEGHLVFTVFHHITIGLSRPIRWVEIAPITIATASTNVNGEVELTASIDGQDKTITEASLRRHLKLEDNVNYFIQSSTTGALKRLLKSSLAAT</sequence>
<dbReference type="Proteomes" id="UP001151760">
    <property type="component" value="Unassembled WGS sequence"/>
</dbReference>
<accession>A0ABQ5GVM3</accession>